<gene>
    <name evidence="1" type="ORF">CIB95_11885</name>
</gene>
<dbReference type="Proteomes" id="UP000217083">
    <property type="component" value="Unassembled WGS sequence"/>
</dbReference>
<evidence type="ECO:0000313" key="2">
    <source>
        <dbReference type="Proteomes" id="UP000217083"/>
    </source>
</evidence>
<evidence type="ECO:0000313" key="1">
    <source>
        <dbReference type="EMBL" id="OZM56469.1"/>
    </source>
</evidence>
<dbReference type="Gene3D" id="1.25.40.10">
    <property type="entry name" value="Tetratricopeptide repeat domain"/>
    <property type="match status" value="1"/>
</dbReference>
<protein>
    <recommendedName>
        <fullName evidence="3">Tetratricopeptide repeat protein</fullName>
    </recommendedName>
</protein>
<dbReference type="EMBL" id="NPIA01000006">
    <property type="protein sequence ID" value="OZM56469.1"/>
    <property type="molecule type" value="Genomic_DNA"/>
</dbReference>
<comment type="caution">
    <text evidence="1">The sequence shown here is derived from an EMBL/GenBank/DDBJ whole genome shotgun (WGS) entry which is preliminary data.</text>
</comment>
<evidence type="ECO:0008006" key="3">
    <source>
        <dbReference type="Google" id="ProtNLM"/>
    </source>
</evidence>
<organism evidence="1 2">
    <name type="scientific">Lottiidibacillus patelloidae</name>
    <dbReference type="NCBI Taxonomy" id="2670334"/>
    <lineage>
        <taxon>Bacteria</taxon>
        <taxon>Bacillati</taxon>
        <taxon>Bacillota</taxon>
        <taxon>Bacilli</taxon>
        <taxon>Bacillales</taxon>
        <taxon>Bacillaceae</taxon>
        <taxon>Lottiidibacillus</taxon>
    </lineage>
</organism>
<dbReference type="RefSeq" id="WP_094925462.1">
    <property type="nucleotide sequence ID" value="NZ_NPIA01000006.1"/>
</dbReference>
<sequence length="583" mass="69015">MENIGDFEKFITDDPANWQLREKYNTHLYKLERDEEITIGDYIQRVEKNTREFLKIELNHKIAKQTLAYILKKKLGVVTSESKLHIYRELVILSNSKTVENEYIKYLYTNLNVNTNNHRLEMITLILQTENFPEYFLSVFDQPKNCCDKATKNENELMQIEVILRRLHKLNLHVKYSDTLAMLLYNRIDFSCTLTLQDYENIQVSLSEVNKIYSSNKQIKNKYIEFMQSMEQFVLSDVSNEEQLVYLLVSIYQTLFKLQPENEEVIDKFEKALLQNISIIERNFRGISATKHKLNIYKKLINCRPENGNYRRQYQDLILQSGRMSKSYNNFHSAHNQFDSLLADRTLSIRDRAKANYYKGLAYMQEQKWNDAYQCFNIATRDLSGLYEELQFEFYLAYAICCMHNNKHDKAHSILHTMRNKDRERTYIKETEFVNMYINLFSNIKKFNLFEASKNENKKITPQELDRLLDSTLDANSTILILDRRNESLPILYGPKGNVTLNPIAASVLSYIMHLRYPVPGRIILENTGTADKQHRPFFQEINRKIKEVLPNQEEYSGKLANYSAPNGYLWQYPHPAYVIEEE</sequence>
<reference evidence="1 2" key="2">
    <citation type="submission" date="2017-09" db="EMBL/GenBank/DDBJ databases">
        <title>Bacillus patelloidae sp. nov., isolated from the intestinal tract of a marine limpet.</title>
        <authorList>
            <person name="Liu R."/>
            <person name="Dong C."/>
            <person name="Shao Z."/>
        </authorList>
    </citation>
    <scope>NUCLEOTIDE SEQUENCE [LARGE SCALE GENOMIC DNA]</scope>
    <source>
        <strain evidence="1 2">SA5d-4</strain>
    </source>
</reference>
<dbReference type="InterPro" id="IPR011990">
    <property type="entry name" value="TPR-like_helical_dom_sf"/>
</dbReference>
<accession>A0A263BRX7</accession>
<dbReference type="SUPFAM" id="SSF48452">
    <property type="entry name" value="TPR-like"/>
    <property type="match status" value="1"/>
</dbReference>
<keyword evidence="2" id="KW-1185">Reference proteome</keyword>
<reference evidence="2" key="1">
    <citation type="submission" date="2017-08" db="EMBL/GenBank/DDBJ databases">
        <authorList>
            <person name="Huang Z."/>
        </authorList>
    </citation>
    <scope>NUCLEOTIDE SEQUENCE [LARGE SCALE GENOMIC DNA]</scope>
    <source>
        <strain evidence="2">SA5d-4</strain>
    </source>
</reference>
<name>A0A263BRX7_9BACI</name>
<proteinExistence type="predicted"/>
<dbReference type="AlphaFoldDB" id="A0A263BRX7"/>